<dbReference type="EMBL" id="SJPZ01000001">
    <property type="protein sequence ID" value="TWU67312.1"/>
    <property type="molecule type" value="Genomic_DNA"/>
</dbReference>
<evidence type="ECO:0000313" key="1">
    <source>
        <dbReference type="EMBL" id="TWU67312.1"/>
    </source>
</evidence>
<evidence type="ECO:0000313" key="2">
    <source>
        <dbReference type="Proteomes" id="UP000316476"/>
    </source>
</evidence>
<dbReference type="OrthoDB" id="284733at2"/>
<reference evidence="1 2" key="1">
    <citation type="submission" date="2019-02" db="EMBL/GenBank/DDBJ databases">
        <title>Deep-cultivation of Planctomycetes and their phenomic and genomic characterization uncovers novel biology.</title>
        <authorList>
            <person name="Wiegand S."/>
            <person name="Jogler M."/>
            <person name="Boedeker C."/>
            <person name="Pinto D."/>
            <person name="Vollmers J."/>
            <person name="Rivas-Marin E."/>
            <person name="Kohn T."/>
            <person name="Peeters S.H."/>
            <person name="Heuer A."/>
            <person name="Rast P."/>
            <person name="Oberbeckmann S."/>
            <person name="Bunk B."/>
            <person name="Jeske O."/>
            <person name="Meyerdierks A."/>
            <person name="Storesund J.E."/>
            <person name="Kallscheuer N."/>
            <person name="Luecker S."/>
            <person name="Lage O.M."/>
            <person name="Pohl T."/>
            <person name="Merkel B.J."/>
            <person name="Hornburger P."/>
            <person name="Mueller R.-W."/>
            <person name="Bruemmer F."/>
            <person name="Labrenz M."/>
            <person name="Spormann A.M."/>
            <person name="Op Den Camp H."/>
            <person name="Overmann J."/>
            <person name="Amann R."/>
            <person name="Jetten M.S.M."/>
            <person name="Mascher T."/>
            <person name="Medema M.H."/>
            <person name="Devos D.P."/>
            <person name="Kaster A.-K."/>
            <person name="Ovreas L."/>
            <person name="Rohde M."/>
            <person name="Galperin M.Y."/>
            <person name="Jogler C."/>
        </authorList>
    </citation>
    <scope>NUCLEOTIDE SEQUENCE [LARGE SCALE GENOMIC DNA]</scope>
    <source>
        <strain evidence="1 2">V7</strain>
    </source>
</reference>
<protein>
    <submittedName>
        <fullName evidence="1">Uncharacterized protein</fullName>
    </submittedName>
</protein>
<sequence length="315" mass="35359">MAVQYRITEARDSGDMSVTKSDDSIQFVIPAVFNVEVFDPADPSFDGRSIDRWDAASAVDSFTGRRIPTVGVSVYYFDGKVIPFLTCTSKRCVRNKDVANRFTITCKFDSGKIAGGTESDAQKQDPPDDLTDLTPRVEPYFGEDKKILHVDYNDREVLLPNGNPFSEPLEERISTLGLKITQYEPFLSYEDADARRFKVNSDTFRGDDPYKWIIDDVSPKEVEVVLSSGTVDAVEVTYSLLRNPTLYGWMDRRALIDVEYLDDDGNRVAFTTDDAFGSSMGLLTVTGEKKSGTEPDYLNFEPQPRIEFGSFLQVS</sequence>
<dbReference type="AlphaFoldDB" id="A0A5C6FW16"/>
<proteinExistence type="predicted"/>
<gene>
    <name evidence="1" type="ORF">V7x_28860</name>
</gene>
<organism evidence="1 2">
    <name type="scientific">Crateriforma conspicua</name>
    <dbReference type="NCBI Taxonomy" id="2527996"/>
    <lineage>
        <taxon>Bacteria</taxon>
        <taxon>Pseudomonadati</taxon>
        <taxon>Planctomycetota</taxon>
        <taxon>Planctomycetia</taxon>
        <taxon>Planctomycetales</taxon>
        <taxon>Planctomycetaceae</taxon>
        <taxon>Crateriforma</taxon>
    </lineage>
</organism>
<dbReference type="RefSeq" id="WP_146413743.1">
    <property type="nucleotide sequence ID" value="NZ_SJPZ01000001.1"/>
</dbReference>
<comment type="caution">
    <text evidence="1">The sequence shown here is derived from an EMBL/GenBank/DDBJ whole genome shotgun (WGS) entry which is preliminary data.</text>
</comment>
<dbReference type="Proteomes" id="UP000316476">
    <property type="component" value="Unassembled WGS sequence"/>
</dbReference>
<name>A0A5C6FW16_9PLAN</name>
<accession>A0A5C6FW16</accession>